<dbReference type="Proteomes" id="UP000199673">
    <property type="component" value="Unassembled WGS sequence"/>
</dbReference>
<evidence type="ECO:0000313" key="1">
    <source>
        <dbReference type="EMBL" id="SFU19167.1"/>
    </source>
</evidence>
<dbReference type="STRING" id="305507.SAMN04489724_0111"/>
<reference evidence="2" key="1">
    <citation type="submission" date="2016-10" db="EMBL/GenBank/DDBJ databases">
        <authorList>
            <person name="Varghese N."/>
            <person name="Submissions S."/>
        </authorList>
    </citation>
    <scope>NUCLEOTIDE SEQUENCE [LARGE SCALE GENOMIC DNA]</scope>
    <source>
        <strain evidence="2">DSM 23445</strain>
    </source>
</reference>
<protein>
    <submittedName>
        <fullName evidence="1">Uncharacterized protein</fullName>
    </submittedName>
</protein>
<name>A0A1I7E5E1_9BACT</name>
<organism evidence="1 2">
    <name type="scientific">Algoriphagus locisalis</name>
    <dbReference type="NCBI Taxonomy" id="305507"/>
    <lineage>
        <taxon>Bacteria</taxon>
        <taxon>Pseudomonadati</taxon>
        <taxon>Bacteroidota</taxon>
        <taxon>Cytophagia</taxon>
        <taxon>Cytophagales</taxon>
        <taxon>Cyclobacteriaceae</taxon>
        <taxon>Algoriphagus</taxon>
    </lineage>
</organism>
<keyword evidence="2" id="KW-1185">Reference proteome</keyword>
<accession>A0A1I7E5E1</accession>
<proteinExistence type="predicted"/>
<dbReference type="RefSeq" id="WP_091698147.1">
    <property type="nucleotide sequence ID" value="NZ_FPBF01000010.1"/>
</dbReference>
<dbReference type="AlphaFoldDB" id="A0A1I7E5E1"/>
<evidence type="ECO:0000313" key="2">
    <source>
        <dbReference type="Proteomes" id="UP000199673"/>
    </source>
</evidence>
<gene>
    <name evidence="1" type="ORF">SAMN04489724_0111</name>
</gene>
<sequence length="155" mass="17928">MLDTDLLRQRQMGVLPEIDIAGQVFTIDLRLNELRNTHSPDKKLGLDEMVTTKDGQHYLFFYDRENQSILHASPDLLKIPDKTVLMEIPDELGLDPVGMARKYGLWDEYFFKMHPYDGTLKGKVVPLDKSGLPEYVARNQQEQQGLQERQLRKLG</sequence>
<dbReference type="EMBL" id="FPBF01000010">
    <property type="protein sequence ID" value="SFU19167.1"/>
    <property type="molecule type" value="Genomic_DNA"/>
</dbReference>
<dbReference type="OrthoDB" id="771660at2"/>